<protein>
    <submittedName>
        <fullName evidence="1">Uncharacterized protein</fullName>
    </submittedName>
</protein>
<evidence type="ECO:0000313" key="2">
    <source>
        <dbReference type="Proteomes" id="UP000807306"/>
    </source>
</evidence>
<keyword evidence="2" id="KW-1185">Reference proteome</keyword>
<proteinExistence type="predicted"/>
<reference evidence="1" key="1">
    <citation type="submission" date="2020-11" db="EMBL/GenBank/DDBJ databases">
        <authorList>
            <consortium name="DOE Joint Genome Institute"/>
            <person name="Ahrendt S."/>
            <person name="Riley R."/>
            <person name="Andreopoulos W."/>
            <person name="Labutti K."/>
            <person name="Pangilinan J."/>
            <person name="Ruiz-Duenas F.J."/>
            <person name="Barrasa J.M."/>
            <person name="Sanchez-Garcia M."/>
            <person name="Camarero S."/>
            <person name="Miyauchi S."/>
            <person name="Serrano A."/>
            <person name="Linde D."/>
            <person name="Babiker R."/>
            <person name="Drula E."/>
            <person name="Ayuso-Fernandez I."/>
            <person name="Pacheco R."/>
            <person name="Padilla G."/>
            <person name="Ferreira P."/>
            <person name="Barriuso J."/>
            <person name="Kellner H."/>
            <person name="Castanera R."/>
            <person name="Alfaro M."/>
            <person name="Ramirez L."/>
            <person name="Pisabarro A.G."/>
            <person name="Kuo A."/>
            <person name="Tritt A."/>
            <person name="Lipzen A."/>
            <person name="He G."/>
            <person name="Yan M."/>
            <person name="Ng V."/>
            <person name="Cullen D."/>
            <person name="Martin F."/>
            <person name="Rosso M.-N."/>
            <person name="Henrissat B."/>
            <person name="Hibbett D."/>
            <person name="Martinez A.T."/>
            <person name="Grigoriev I.V."/>
        </authorList>
    </citation>
    <scope>NUCLEOTIDE SEQUENCE</scope>
    <source>
        <strain evidence="1">CBS 506.95</strain>
    </source>
</reference>
<organism evidence="1 2">
    <name type="scientific">Crepidotus variabilis</name>
    <dbReference type="NCBI Taxonomy" id="179855"/>
    <lineage>
        <taxon>Eukaryota</taxon>
        <taxon>Fungi</taxon>
        <taxon>Dikarya</taxon>
        <taxon>Basidiomycota</taxon>
        <taxon>Agaricomycotina</taxon>
        <taxon>Agaricomycetes</taxon>
        <taxon>Agaricomycetidae</taxon>
        <taxon>Agaricales</taxon>
        <taxon>Agaricineae</taxon>
        <taxon>Crepidotaceae</taxon>
        <taxon>Crepidotus</taxon>
    </lineage>
</organism>
<dbReference type="AlphaFoldDB" id="A0A9P6JQT1"/>
<gene>
    <name evidence="1" type="ORF">CPB83DRAFT_257125</name>
</gene>
<dbReference type="EMBL" id="MU157845">
    <property type="protein sequence ID" value="KAF9529546.1"/>
    <property type="molecule type" value="Genomic_DNA"/>
</dbReference>
<evidence type="ECO:0000313" key="1">
    <source>
        <dbReference type="EMBL" id="KAF9529546.1"/>
    </source>
</evidence>
<dbReference type="Proteomes" id="UP000807306">
    <property type="component" value="Unassembled WGS sequence"/>
</dbReference>
<name>A0A9P6JQT1_9AGAR</name>
<comment type="caution">
    <text evidence="1">The sequence shown here is derived from an EMBL/GenBank/DDBJ whole genome shotgun (WGS) entry which is preliminary data.</text>
</comment>
<sequence>MPYRRLFLTPLFPTRPLSLVHIIIHIPVSLVVSYLNSNAVTEALTKTGTYQARNKWTAWVKQVLPVLFFTCCFAFIRRDVRVALTHHAHRFCDLASPPAISYLLRARRVCASPKPEARLFSSSQEIMVFV</sequence>
<accession>A0A9P6JQT1</accession>